<organism evidence="3 4">
    <name type="scientific">Batillaria attramentaria</name>
    <dbReference type="NCBI Taxonomy" id="370345"/>
    <lineage>
        <taxon>Eukaryota</taxon>
        <taxon>Metazoa</taxon>
        <taxon>Spiralia</taxon>
        <taxon>Lophotrochozoa</taxon>
        <taxon>Mollusca</taxon>
        <taxon>Gastropoda</taxon>
        <taxon>Caenogastropoda</taxon>
        <taxon>Sorbeoconcha</taxon>
        <taxon>Cerithioidea</taxon>
        <taxon>Batillariidae</taxon>
        <taxon>Batillaria</taxon>
    </lineage>
</organism>
<gene>
    <name evidence="3" type="ORF">BaRGS_00001656</name>
</gene>
<name>A0ABD0M5K3_9CAEN</name>
<evidence type="ECO:0000313" key="3">
    <source>
        <dbReference type="EMBL" id="KAK7506805.1"/>
    </source>
</evidence>
<comment type="similarity">
    <text evidence="1">Belongs to the LDH/MDH superfamily. MDH type 2 family.</text>
</comment>
<evidence type="ECO:0008006" key="5">
    <source>
        <dbReference type="Google" id="ProtNLM"/>
    </source>
</evidence>
<dbReference type="Proteomes" id="UP001519460">
    <property type="component" value="Unassembled WGS sequence"/>
</dbReference>
<protein>
    <recommendedName>
        <fullName evidence="5">Electron transfer flavoprotein alpha/beta-subunit N-terminal domain-containing protein</fullName>
    </recommendedName>
</protein>
<evidence type="ECO:0000256" key="1">
    <source>
        <dbReference type="ARBA" id="ARBA00009613"/>
    </source>
</evidence>
<comment type="caution">
    <text evidence="3">The sequence shown here is derived from an EMBL/GenBank/DDBJ whole genome shotgun (WGS) entry which is preliminary data.</text>
</comment>
<evidence type="ECO:0000313" key="4">
    <source>
        <dbReference type="Proteomes" id="UP001519460"/>
    </source>
</evidence>
<dbReference type="EMBL" id="JACVVK020000005">
    <property type="protein sequence ID" value="KAK7506805.1"/>
    <property type="molecule type" value="Genomic_DNA"/>
</dbReference>
<accession>A0ABD0M5K3</accession>
<sequence>MLPIGLIQQGTSALISQFDSECVFLDLYVSVIVRMAAREAGPLEVCVCGAGQQDAVFLLHRLAAGDMLGATQDLGLILCDSGERQDDLYEAAQDLNDACYPLVKGVQVATSFLNSVSLADIVLLLVPKSSGRDDQEYALLLKEYAAALNSATGIQYKAVVVAGAGASTAAGVLAALAPRLSKHLVVAIDPSCSPFHGQEVESLVLGIGLHEVPSMPHSCFLPVPVSVSAPLAVSIRTDVQLDWDRVKATARDFLQLSEILGMTDAHVALSHVSSNLQGEISLTRINATGRNISSERGKVHNAEVSDVGEISMTCINAPGRNIF</sequence>
<dbReference type="InterPro" id="IPR010945">
    <property type="entry name" value="Malate_DH_type2"/>
</dbReference>
<dbReference type="InterPro" id="IPR036291">
    <property type="entry name" value="NAD(P)-bd_dom_sf"/>
</dbReference>
<evidence type="ECO:0000256" key="2">
    <source>
        <dbReference type="ARBA" id="ARBA00023002"/>
    </source>
</evidence>
<reference evidence="3 4" key="1">
    <citation type="journal article" date="2023" name="Sci. Data">
        <title>Genome assembly of the Korean intertidal mud-creeper Batillaria attramentaria.</title>
        <authorList>
            <person name="Patra A.K."/>
            <person name="Ho P.T."/>
            <person name="Jun S."/>
            <person name="Lee S.J."/>
            <person name="Kim Y."/>
            <person name="Won Y.J."/>
        </authorList>
    </citation>
    <scope>NUCLEOTIDE SEQUENCE [LARGE SCALE GENOMIC DNA]</scope>
    <source>
        <strain evidence="3">Wonlab-2016</strain>
    </source>
</reference>
<dbReference type="Gene3D" id="3.40.50.720">
    <property type="entry name" value="NAD(P)-binding Rossmann-like Domain"/>
    <property type="match status" value="1"/>
</dbReference>
<dbReference type="AlphaFoldDB" id="A0ABD0M5K3"/>
<dbReference type="GO" id="GO:0016491">
    <property type="term" value="F:oxidoreductase activity"/>
    <property type="evidence" value="ECO:0007669"/>
    <property type="project" value="UniProtKB-KW"/>
</dbReference>
<keyword evidence="2" id="KW-0560">Oxidoreductase</keyword>
<dbReference type="SUPFAM" id="SSF51735">
    <property type="entry name" value="NAD(P)-binding Rossmann-fold domains"/>
    <property type="match status" value="1"/>
</dbReference>
<keyword evidence="4" id="KW-1185">Reference proteome</keyword>
<proteinExistence type="inferred from homology"/>
<dbReference type="PANTHER" id="PTHR23382">
    <property type="entry name" value="MALATE DEHYDROGENASE"/>
    <property type="match status" value="1"/>
</dbReference>